<dbReference type="PROSITE" id="PS50886">
    <property type="entry name" value="TRBD"/>
    <property type="match status" value="1"/>
</dbReference>
<protein>
    <submittedName>
        <fullName evidence="5">Methionine-tRNA ligase</fullName>
    </submittedName>
</protein>
<dbReference type="PANTHER" id="PTHR11586">
    <property type="entry name" value="TRNA-AMINOACYLATION COFACTOR ARC1 FAMILY MEMBER"/>
    <property type="match status" value="1"/>
</dbReference>
<dbReference type="GO" id="GO:0016874">
    <property type="term" value="F:ligase activity"/>
    <property type="evidence" value="ECO:0007669"/>
    <property type="project" value="UniProtKB-KW"/>
</dbReference>
<dbReference type="InterPro" id="IPR012340">
    <property type="entry name" value="NA-bd_OB-fold"/>
</dbReference>
<feature type="domain" description="TRNA-binding" evidence="4">
    <location>
        <begin position="7"/>
        <end position="109"/>
    </location>
</feature>
<dbReference type="Pfam" id="PF01588">
    <property type="entry name" value="tRNA_bind"/>
    <property type="match status" value="1"/>
</dbReference>
<keyword evidence="5" id="KW-0436">Ligase</keyword>
<evidence type="ECO:0000313" key="6">
    <source>
        <dbReference type="Proteomes" id="UP000034875"/>
    </source>
</evidence>
<dbReference type="Proteomes" id="UP000034875">
    <property type="component" value="Unassembled WGS sequence"/>
</dbReference>
<dbReference type="EMBL" id="LCCZ01000050">
    <property type="protein sequence ID" value="KKS41916.1"/>
    <property type="molecule type" value="Genomic_DNA"/>
</dbReference>
<dbReference type="Gene3D" id="2.40.50.140">
    <property type="entry name" value="Nucleic acid-binding proteins"/>
    <property type="match status" value="1"/>
</dbReference>
<organism evidence="5 6">
    <name type="scientific">candidate division CPR1 bacterium GW2011_GWA2_42_17</name>
    <dbReference type="NCBI Taxonomy" id="1618341"/>
    <lineage>
        <taxon>Bacteria</taxon>
        <taxon>candidate division CPR1</taxon>
    </lineage>
</organism>
<evidence type="ECO:0000256" key="2">
    <source>
        <dbReference type="ARBA" id="ARBA00022884"/>
    </source>
</evidence>
<name>A0A0G1B6E2_9BACT</name>
<evidence type="ECO:0000256" key="1">
    <source>
        <dbReference type="ARBA" id="ARBA00022555"/>
    </source>
</evidence>
<accession>A0A0G1B6E2</accession>
<dbReference type="SUPFAM" id="SSF50249">
    <property type="entry name" value="Nucleic acid-binding proteins"/>
    <property type="match status" value="1"/>
</dbReference>
<dbReference type="PANTHER" id="PTHR11586:SF37">
    <property type="entry name" value="TRNA-BINDING DOMAIN-CONTAINING PROTEIN"/>
    <property type="match status" value="1"/>
</dbReference>
<sequence>MSIPFDQFSQLDLRIGRILALEEVAGKDKLYQLTIDLAEEKPRTIVAGIKPWYTKEELLNRLVVVVANLEPRTIAGIESCGMLLCAEGESGSCVLLQPDKEVIVGAKVR</sequence>
<dbReference type="InterPro" id="IPR002547">
    <property type="entry name" value="tRNA-bd_dom"/>
</dbReference>
<proteinExistence type="predicted"/>
<dbReference type="GO" id="GO:0000049">
    <property type="term" value="F:tRNA binding"/>
    <property type="evidence" value="ECO:0007669"/>
    <property type="project" value="UniProtKB-UniRule"/>
</dbReference>
<evidence type="ECO:0000259" key="4">
    <source>
        <dbReference type="PROSITE" id="PS50886"/>
    </source>
</evidence>
<keyword evidence="2 3" id="KW-0694">RNA-binding</keyword>
<keyword evidence="1 3" id="KW-0820">tRNA-binding</keyword>
<dbReference type="InterPro" id="IPR051270">
    <property type="entry name" value="Tyrosine-tRNA_ligase_regulator"/>
</dbReference>
<reference evidence="5 6" key="1">
    <citation type="journal article" date="2015" name="Nature">
        <title>rRNA introns, odd ribosomes, and small enigmatic genomes across a large radiation of phyla.</title>
        <authorList>
            <person name="Brown C.T."/>
            <person name="Hug L.A."/>
            <person name="Thomas B.C."/>
            <person name="Sharon I."/>
            <person name="Castelle C.J."/>
            <person name="Singh A."/>
            <person name="Wilkins M.J."/>
            <person name="Williams K.H."/>
            <person name="Banfield J.F."/>
        </authorList>
    </citation>
    <scope>NUCLEOTIDE SEQUENCE [LARGE SCALE GENOMIC DNA]</scope>
</reference>
<gene>
    <name evidence="5" type="ORF">UV05_C0050G0007</name>
</gene>
<evidence type="ECO:0000313" key="5">
    <source>
        <dbReference type="EMBL" id="KKS41916.1"/>
    </source>
</evidence>
<evidence type="ECO:0000256" key="3">
    <source>
        <dbReference type="PROSITE-ProRule" id="PRU00209"/>
    </source>
</evidence>
<comment type="caution">
    <text evidence="5">The sequence shown here is derived from an EMBL/GenBank/DDBJ whole genome shotgun (WGS) entry which is preliminary data.</text>
</comment>
<dbReference type="AlphaFoldDB" id="A0A0G1B6E2"/>